<accession>A0A6G4VAC1</accession>
<name>A0A6G4VAC1_9ACTN</name>
<protein>
    <recommendedName>
        <fullName evidence="1">D-inositol 3-phosphate glycosyltransferase</fullName>
    </recommendedName>
</protein>
<evidence type="ECO:0000259" key="4">
    <source>
        <dbReference type="Pfam" id="PF00534"/>
    </source>
</evidence>
<dbReference type="Pfam" id="PF00534">
    <property type="entry name" value="Glycos_transf_1"/>
    <property type="match status" value="1"/>
</dbReference>
<evidence type="ECO:0000256" key="2">
    <source>
        <dbReference type="ARBA" id="ARBA00022676"/>
    </source>
</evidence>
<dbReference type="PANTHER" id="PTHR12526:SF630">
    <property type="entry name" value="GLYCOSYLTRANSFERASE"/>
    <property type="match status" value="1"/>
</dbReference>
<dbReference type="GO" id="GO:0016757">
    <property type="term" value="F:glycosyltransferase activity"/>
    <property type="evidence" value="ECO:0007669"/>
    <property type="project" value="UniProtKB-KW"/>
</dbReference>
<dbReference type="EMBL" id="JAAKZY010000087">
    <property type="protein sequence ID" value="NGO10921.1"/>
    <property type="molecule type" value="Genomic_DNA"/>
</dbReference>
<dbReference type="AlphaFoldDB" id="A0A6G4VAC1"/>
<keyword evidence="7" id="KW-1185">Reference proteome</keyword>
<feature type="domain" description="Glycosyltransferase subfamily 4-like N-terminal" evidence="5">
    <location>
        <begin position="17"/>
        <end position="168"/>
    </location>
</feature>
<evidence type="ECO:0000259" key="5">
    <source>
        <dbReference type="Pfam" id="PF13439"/>
    </source>
</evidence>
<comment type="caution">
    <text evidence="6">The sequence shown here is derived from an EMBL/GenBank/DDBJ whole genome shotgun (WGS) entry which is preliminary data.</text>
</comment>
<dbReference type="InterPro" id="IPR001296">
    <property type="entry name" value="Glyco_trans_1"/>
</dbReference>
<dbReference type="SUPFAM" id="SSF53756">
    <property type="entry name" value="UDP-Glycosyltransferase/glycogen phosphorylase"/>
    <property type="match status" value="1"/>
</dbReference>
<feature type="domain" description="Glycosyl transferase family 1" evidence="4">
    <location>
        <begin position="181"/>
        <end position="340"/>
    </location>
</feature>
<dbReference type="CDD" id="cd03820">
    <property type="entry name" value="GT4_AmsD-like"/>
    <property type="match status" value="1"/>
</dbReference>
<dbReference type="InterPro" id="IPR028098">
    <property type="entry name" value="Glyco_trans_4-like_N"/>
</dbReference>
<evidence type="ECO:0000313" key="6">
    <source>
        <dbReference type="EMBL" id="NGO10921.1"/>
    </source>
</evidence>
<dbReference type="Gene3D" id="3.40.50.2000">
    <property type="entry name" value="Glycogen Phosphorylase B"/>
    <property type="match status" value="2"/>
</dbReference>
<evidence type="ECO:0000313" key="7">
    <source>
        <dbReference type="Proteomes" id="UP000472335"/>
    </source>
</evidence>
<dbReference type="Pfam" id="PF13439">
    <property type="entry name" value="Glyco_transf_4"/>
    <property type="match status" value="1"/>
</dbReference>
<keyword evidence="2" id="KW-0328">Glycosyltransferase</keyword>
<evidence type="ECO:0000256" key="3">
    <source>
        <dbReference type="ARBA" id="ARBA00022679"/>
    </source>
</evidence>
<sequence length="364" mass="40512">MEMRDVFFVSNSVDELGGVTSWSHQMARLFTERGHRVRVIGITPAEVVQELGGELPYPTTTLYEGQPPRPGRARRASMREQAAKLTALFRAARPGAVVIVTQVWAMEWVELADTRGLTVIGMSHESFAYSKGSSRFRRVLKHYRDVDRMLALTREDADLWIGQGLNNASYMPNPLPFMPETPSPRSANVVVSMGRLHDQKGIDMLLDTWAEVAPRHPDWTLRIYGSGEDEEMLRKQCTALGLDDSVEWMGRTGDVAGALRGGSVFVQSSRGEGFPLALMEAMATGVPCAAFDCAPGVHEIIRDGEDGLLAALGNTGELARRLDVLMSDKELRDRMGDAARVNIQRYGTDEVVRRWEELFGFLER</sequence>
<organism evidence="6 7">
    <name type="scientific">Streptomyces scabichelini</name>
    <dbReference type="NCBI Taxonomy" id="2711217"/>
    <lineage>
        <taxon>Bacteria</taxon>
        <taxon>Bacillati</taxon>
        <taxon>Actinomycetota</taxon>
        <taxon>Actinomycetes</taxon>
        <taxon>Kitasatosporales</taxon>
        <taxon>Streptomycetaceae</taxon>
        <taxon>Streptomyces</taxon>
    </lineage>
</organism>
<dbReference type="Proteomes" id="UP000472335">
    <property type="component" value="Unassembled WGS sequence"/>
</dbReference>
<dbReference type="PANTHER" id="PTHR12526">
    <property type="entry name" value="GLYCOSYLTRANSFERASE"/>
    <property type="match status" value="1"/>
</dbReference>
<evidence type="ECO:0000256" key="1">
    <source>
        <dbReference type="ARBA" id="ARBA00021292"/>
    </source>
</evidence>
<reference evidence="6 7" key="1">
    <citation type="submission" date="2020-02" db="EMBL/GenBank/DDBJ databases">
        <title>Whole-genome analyses of novel actinobacteria.</title>
        <authorList>
            <person name="Sahin N."/>
            <person name="Gencbay T."/>
        </authorList>
    </citation>
    <scope>NUCLEOTIDE SEQUENCE [LARGE SCALE GENOMIC DNA]</scope>
    <source>
        <strain evidence="6 7">HC44</strain>
    </source>
</reference>
<proteinExistence type="predicted"/>
<keyword evidence="3 6" id="KW-0808">Transferase</keyword>
<gene>
    <name evidence="6" type="ORF">G5C60_25815</name>
</gene>
<dbReference type="RefSeq" id="WP_165263297.1">
    <property type="nucleotide sequence ID" value="NZ_JAAKZY010000087.1"/>
</dbReference>